<feature type="compositionally biased region" description="Polar residues" evidence="1">
    <location>
        <begin position="332"/>
        <end position="343"/>
    </location>
</feature>
<sequence>MALVANYDSGEDMSSDDDDVPVPPSIPTASISLQTAQSSTSPSSSNSAVVSSSSSQTKRPPTLDPFFQDSSDDDDEDASLTTTSIGQFLPKPKTVADFPPPVEDEEGPIPPKKTYGDEEKPPPPRNDSYPNIMTKKVKGVVRIQAPSLKDFEDDEVSDIGRSSKFTQSMIKKGSGLFAILPQPKGFTSLPKDISFLKKSAPSDSTTPNTKASLSASSSVAAPSSSTASTPLPRSLIPDSVKNLGKRPPPSKLEEIKAKYMKQEANVVIVSRSVENKKALLAGGSSKVKKGVNEESDDSDEDSSTPNFFSFESGASNGIDEETLEKLKLPMPNFNQFPTSSTNQAEEADEDYDNEATASSSSTTVQQDFMKYVPKKKGKAGKGESEINFIDVKADDLRPDTTEWVKNLTDESAIPVRRGKGLGGMQKRKHQITYLAVEAKAREQELQQQWASNRANRRQTKMKYGF</sequence>
<feature type="compositionally biased region" description="Low complexity" evidence="1">
    <location>
        <begin position="209"/>
        <end position="235"/>
    </location>
</feature>
<feature type="region of interest" description="Disordered" evidence="1">
    <location>
        <begin position="1"/>
        <end position="133"/>
    </location>
</feature>
<gene>
    <name evidence="2" type="ORF">Fcan01_27172</name>
</gene>
<feature type="compositionally biased region" description="Acidic residues" evidence="1">
    <location>
        <begin position="9"/>
        <end position="20"/>
    </location>
</feature>
<feature type="compositionally biased region" description="Low complexity" evidence="1">
    <location>
        <begin position="32"/>
        <end position="55"/>
    </location>
</feature>
<feature type="region of interest" description="Disordered" evidence="1">
    <location>
        <begin position="279"/>
        <end position="368"/>
    </location>
</feature>
<feature type="compositionally biased region" description="Low complexity" evidence="1">
    <location>
        <begin position="354"/>
        <end position="363"/>
    </location>
</feature>
<dbReference type="OrthoDB" id="206969at2759"/>
<evidence type="ECO:0000313" key="3">
    <source>
        <dbReference type="Proteomes" id="UP000198287"/>
    </source>
</evidence>
<keyword evidence="3" id="KW-1185">Reference proteome</keyword>
<evidence type="ECO:0000256" key="1">
    <source>
        <dbReference type="SAM" id="MobiDB-lite"/>
    </source>
</evidence>
<dbReference type="GO" id="GO:0005634">
    <property type="term" value="C:nucleus"/>
    <property type="evidence" value="ECO:0007669"/>
    <property type="project" value="TreeGrafter"/>
</dbReference>
<protein>
    <submittedName>
        <fullName evidence="2">Proline-rich protein PRCC</fullName>
    </submittedName>
</protein>
<name>A0A226D038_FOLCA</name>
<reference evidence="2 3" key="1">
    <citation type="submission" date="2015-12" db="EMBL/GenBank/DDBJ databases">
        <title>The genome of Folsomia candida.</title>
        <authorList>
            <person name="Faddeeva A."/>
            <person name="Derks M.F."/>
            <person name="Anvar Y."/>
            <person name="Smit S."/>
            <person name="Van Straalen N."/>
            <person name="Roelofs D."/>
        </authorList>
    </citation>
    <scope>NUCLEOTIDE SEQUENCE [LARGE SCALE GENOMIC DNA]</scope>
    <source>
        <strain evidence="2 3">VU population</strain>
        <tissue evidence="2">Whole body</tissue>
    </source>
</reference>
<dbReference type="PANTHER" id="PTHR13621:SF2">
    <property type="entry name" value="PROLINE-RICH PROTEIN PRCC"/>
    <property type="match status" value="1"/>
</dbReference>
<dbReference type="InterPro" id="IPR018800">
    <property type="entry name" value="PRCC"/>
</dbReference>
<dbReference type="Proteomes" id="UP000198287">
    <property type="component" value="Unassembled WGS sequence"/>
</dbReference>
<dbReference type="Pfam" id="PF10253">
    <property type="entry name" value="PRCC"/>
    <property type="match status" value="1"/>
</dbReference>
<dbReference type="STRING" id="158441.A0A226D038"/>
<feature type="compositionally biased region" description="Polar residues" evidence="1">
    <location>
        <begin position="304"/>
        <end position="315"/>
    </location>
</feature>
<comment type="caution">
    <text evidence="2">The sequence shown here is derived from an EMBL/GenBank/DDBJ whole genome shotgun (WGS) entry which is preliminary data.</text>
</comment>
<proteinExistence type="predicted"/>
<dbReference type="EMBL" id="LNIX01000049">
    <property type="protein sequence ID" value="OXA38021.1"/>
    <property type="molecule type" value="Genomic_DNA"/>
</dbReference>
<dbReference type="OMA" id="QVMPDRE"/>
<feature type="region of interest" description="Disordered" evidence="1">
    <location>
        <begin position="196"/>
        <end position="250"/>
    </location>
</feature>
<organism evidence="2 3">
    <name type="scientific">Folsomia candida</name>
    <name type="common">Springtail</name>
    <dbReference type="NCBI Taxonomy" id="158441"/>
    <lineage>
        <taxon>Eukaryota</taxon>
        <taxon>Metazoa</taxon>
        <taxon>Ecdysozoa</taxon>
        <taxon>Arthropoda</taxon>
        <taxon>Hexapoda</taxon>
        <taxon>Collembola</taxon>
        <taxon>Entomobryomorpha</taxon>
        <taxon>Isotomoidea</taxon>
        <taxon>Isotomidae</taxon>
        <taxon>Proisotominae</taxon>
        <taxon>Folsomia</taxon>
    </lineage>
</organism>
<feature type="compositionally biased region" description="Acidic residues" evidence="1">
    <location>
        <begin position="293"/>
        <end position="302"/>
    </location>
</feature>
<dbReference type="AlphaFoldDB" id="A0A226D038"/>
<dbReference type="PANTHER" id="PTHR13621">
    <property type="entry name" value="PROLINE-RICH PROTEIN PRCC"/>
    <property type="match status" value="1"/>
</dbReference>
<accession>A0A226D038</accession>
<evidence type="ECO:0000313" key="2">
    <source>
        <dbReference type="EMBL" id="OXA38021.1"/>
    </source>
</evidence>